<sequence>MPAKDLLRSRGDTRRAEPRPIIMAGLEPVIPATCFIKNLDAPVEPRA</sequence>
<evidence type="ECO:0000313" key="1">
    <source>
        <dbReference type="EMBL" id="MBC4017435.1"/>
    </source>
</evidence>
<comment type="caution">
    <text evidence="1">The sequence shown here is derived from an EMBL/GenBank/DDBJ whole genome shotgun (WGS) entry which is preliminary data.</text>
</comment>
<proteinExistence type="predicted"/>
<protein>
    <submittedName>
        <fullName evidence="1">Uncharacterized protein</fullName>
    </submittedName>
</protein>
<gene>
    <name evidence="1" type="ORF">H7965_19175</name>
</gene>
<name>A0A9X0R0T4_9PROT</name>
<dbReference type="RefSeq" id="WP_186772194.1">
    <property type="nucleotide sequence ID" value="NZ_JACOMF010000028.1"/>
</dbReference>
<dbReference type="AlphaFoldDB" id="A0A9X0R0T4"/>
<reference evidence="1" key="1">
    <citation type="submission" date="2020-08" db="EMBL/GenBank/DDBJ databases">
        <authorList>
            <person name="Hu Y."/>
            <person name="Nguyen S.V."/>
            <person name="Li F."/>
            <person name="Fanning S."/>
        </authorList>
    </citation>
    <scope>NUCLEOTIDE SEQUENCE</scope>
    <source>
        <strain evidence="1">SYSU D8009</strain>
    </source>
</reference>
<evidence type="ECO:0000313" key="2">
    <source>
        <dbReference type="Proteomes" id="UP000600101"/>
    </source>
</evidence>
<accession>A0A9X0R0T4</accession>
<organism evidence="1 2">
    <name type="scientific">Siccirubricoccus deserti</name>
    <dbReference type="NCBI Taxonomy" id="2013562"/>
    <lineage>
        <taxon>Bacteria</taxon>
        <taxon>Pseudomonadati</taxon>
        <taxon>Pseudomonadota</taxon>
        <taxon>Alphaproteobacteria</taxon>
        <taxon>Acetobacterales</taxon>
        <taxon>Roseomonadaceae</taxon>
        <taxon>Siccirubricoccus</taxon>
    </lineage>
</organism>
<dbReference type="Proteomes" id="UP000600101">
    <property type="component" value="Unassembled WGS sequence"/>
</dbReference>
<dbReference type="EMBL" id="JACOMF010000028">
    <property type="protein sequence ID" value="MBC4017435.1"/>
    <property type="molecule type" value="Genomic_DNA"/>
</dbReference>
<keyword evidence="2" id="KW-1185">Reference proteome</keyword>